<evidence type="ECO:0000256" key="5">
    <source>
        <dbReference type="SAM" id="Coils"/>
    </source>
</evidence>
<dbReference type="PANTHER" id="PTHR32123">
    <property type="entry name" value="BICD FAMILY-LIKE CARGO ADAPTER"/>
    <property type="match status" value="1"/>
</dbReference>
<protein>
    <recommendedName>
        <fullName evidence="2">BICD family-like cargo adapter 2</fullName>
    </recommendedName>
    <alternativeName>
        <fullName evidence="3">Bicaudal D-related protein 2</fullName>
    </alternativeName>
    <alternativeName>
        <fullName evidence="4">Coiled-coil domain-containing protein 64B</fullName>
    </alternativeName>
</protein>
<evidence type="ECO:0000313" key="7">
    <source>
        <dbReference type="EMBL" id="CAI5790965.1"/>
    </source>
</evidence>
<evidence type="ECO:0000256" key="4">
    <source>
        <dbReference type="ARBA" id="ARBA00043196"/>
    </source>
</evidence>
<keyword evidence="1 5" id="KW-0175">Coiled coil</keyword>
<evidence type="ECO:0000256" key="2">
    <source>
        <dbReference type="ARBA" id="ARBA00040983"/>
    </source>
</evidence>
<gene>
    <name evidence="7" type="ORF">PODLI_1B002590</name>
</gene>
<feature type="region of interest" description="Disordered" evidence="6">
    <location>
        <begin position="1"/>
        <end position="29"/>
    </location>
</feature>
<accession>A0AA35L6Z7</accession>
<dbReference type="GO" id="GO:0047496">
    <property type="term" value="P:vesicle transport along microtubule"/>
    <property type="evidence" value="ECO:0007669"/>
    <property type="project" value="TreeGrafter"/>
</dbReference>
<proteinExistence type="predicted"/>
<evidence type="ECO:0000256" key="1">
    <source>
        <dbReference type="ARBA" id="ARBA00023054"/>
    </source>
</evidence>
<feature type="coiled-coil region" evidence="5">
    <location>
        <begin position="162"/>
        <end position="298"/>
    </location>
</feature>
<feature type="region of interest" description="Disordered" evidence="6">
    <location>
        <begin position="483"/>
        <end position="524"/>
    </location>
</feature>
<dbReference type="GO" id="GO:0055107">
    <property type="term" value="P:Golgi to secretory granule transport"/>
    <property type="evidence" value="ECO:0007669"/>
    <property type="project" value="TreeGrafter"/>
</dbReference>
<dbReference type="Proteomes" id="UP001178461">
    <property type="component" value="Chromosome 13"/>
</dbReference>
<dbReference type="InterPro" id="IPR051149">
    <property type="entry name" value="Spindly/BICDR_Dynein_Adapter"/>
</dbReference>
<keyword evidence="8" id="KW-1185">Reference proteome</keyword>
<dbReference type="AlphaFoldDB" id="A0AA35L6Z7"/>
<feature type="coiled-coil region" evidence="5">
    <location>
        <begin position="77"/>
        <end position="122"/>
    </location>
</feature>
<evidence type="ECO:0000256" key="3">
    <source>
        <dbReference type="ARBA" id="ARBA00041790"/>
    </source>
</evidence>
<sequence length="524" mass="60216">MATTTAPSMFPEEEAALRTPFPLTPPALGDEFYPFGGERQQTFGGDVAAGDGDPEEADLEVLLQRKEQDLLLAAELGKMLLERNEELERRFEELAKEHMETKERLEQEKHELRLHLESRSAEFETRVAELETDLVTVRAQLGQKRMEQQDTSRESSQAVLDLSEQNQRLVEQLSQVTHLEQRLQEELALLRGEHRTLSLSSAEHAARAQSLQAENLMLQERKRDLEKQTHQLREENESIQALVDTLHNNLLLLRNESREKELRMQQVEVEAEELRASNRRLQHQVKEMKEEIRLHDLDTSVTSIQSEIESSLEDAPGAPGKAPKLKANGTCNGSCHTPTAAKHPSKRLEEEGIDYAKRVSALSHQEQDLLRQKEVEIMKLQDQITLQYVELCNLKTEIESQRRLYQESNRDEALKLAIVDRDEAIIKKGEMELELAKVSLERDSMSQQLLRVIRQKMALSQELEAWQDDIQYIIHQQLLQKHQEETHPITSSPRSPAEGKNPPFYRRGTSIPNGTGFFSLFRKS</sequence>
<name>A0AA35L6Z7_9SAUR</name>
<evidence type="ECO:0000313" key="8">
    <source>
        <dbReference type="Proteomes" id="UP001178461"/>
    </source>
</evidence>
<dbReference type="EMBL" id="OX395138">
    <property type="protein sequence ID" value="CAI5790965.1"/>
    <property type="molecule type" value="Genomic_DNA"/>
</dbReference>
<dbReference type="PANTHER" id="PTHR32123:SF11">
    <property type="entry name" value="BICD FAMILY-LIKE CARGO ADAPTER 2-RELATED"/>
    <property type="match status" value="1"/>
</dbReference>
<organism evidence="7 8">
    <name type="scientific">Podarcis lilfordi</name>
    <name type="common">Lilford's wall lizard</name>
    <dbReference type="NCBI Taxonomy" id="74358"/>
    <lineage>
        <taxon>Eukaryota</taxon>
        <taxon>Metazoa</taxon>
        <taxon>Chordata</taxon>
        <taxon>Craniata</taxon>
        <taxon>Vertebrata</taxon>
        <taxon>Euteleostomi</taxon>
        <taxon>Lepidosauria</taxon>
        <taxon>Squamata</taxon>
        <taxon>Bifurcata</taxon>
        <taxon>Unidentata</taxon>
        <taxon>Episquamata</taxon>
        <taxon>Laterata</taxon>
        <taxon>Lacertibaenia</taxon>
        <taxon>Lacertidae</taxon>
        <taxon>Podarcis</taxon>
    </lineage>
</organism>
<evidence type="ECO:0000256" key="6">
    <source>
        <dbReference type="SAM" id="MobiDB-lite"/>
    </source>
</evidence>
<reference evidence="7" key="1">
    <citation type="submission" date="2022-12" db="EMBL/GenBank/DDBJ databases">
        <authorList>
            <person name="Alioto T."/>
            <person name="Alioto T."/>
            <person name="Gomez Garrido J."/>
        </authorList>
    </citation>
    <scope>NUCLEOTIDE SEQUENCE</scope>
</reference>